<evidence type="ECO:0000259" key="4">
    <source>
        <dbReference type="Pfam" id="PF14214"/>
    </source>
</evidence>
<dbReference type="InterPro" id="IPR025476">
    <property type="entry name" value="Helitron_helicase-like"/>
</dbReference>
<name>A0A1R3KK25_9ROSI</name>
<reference evidence="7" key="1">
    <citation type="submission" date="2013-09" db="EMBL/GenBank/DDBJ databases">
        <title>Corchorus olitorius genome sequencing.</title>
        <authorList>
            <person name="Alam M."/>
            <person name="Haque M.S."/>
            <person name="Islam M.S."/>
            <person name="Emdad E.M."/>
            <person name="Islam M.M."/>
            <person name="Ahmed B."/>
            <person name="Halim A."/>
            <person name="Hossen Q.M.M."/>
            <person name="Hossain M.Z."/>
            <person name="Ahmed R."/>
            <person name="Khan M.M."/>
            <person name="Islam R."/>
            <person name="Rashid M.M."/>
            <person name="Khan S.A."/>
            <person name="Rahman M.S."/>
            <person name="Alam M."/>
            <person name="Yahiya A.S."/>
            <person name="Khan M.S."/>
            <person name="Azam M.S."/>
            <person name="Haque T."/>
            <person name="Lashkar M.Z.H."/>
            <person name="Akhand A.I."/>
            <person name="Morshed G."/>
            <person name="Roy S."/>
            <person name="Uddin K.S."/>
            <person name="Rabeya T."/>
            <person name="Hossain A.S."/>
            <person name="Chowdhury A."/>
            <person name="Snigdha A.R."/>
            <person name="Mortoza M.S."/>
            <person name="Matin S.A."/>
            <person name="Hoque S.M.E."/>
            <person name="Islam M.K."/>
            <person name="Roy D.K."/>
            <person name="Haider R."/>
            <person name="Moosa M.M."/>
            <person name="Elias S.M."/>
            <person name="Hasan A.M."/>
            <person name="Jahan S."/>
            <person name="Shafiuddin M."/>
            <person name="Mahmood N."/>
            <person name="Shommy N.S."/>
        </authorList>
    </citation>
    <scope>NUCLEOTIDE SEQUENCE [LARGE SCALE GENOMIC DNA]</scope>
    <source>
        <strain evidence="7">cv. O-4</strain>
    </source>
</reference>
<evidence type="ECO:0000256" key="2">
    <source>
        <dbReference type="SAM" id="MobiDB-lite"/>
    </source>
</evidence>
<dbReference type="STRING" id="93759.A0A1R3KK25"/>
<keyword evidence="1" id="KW-0233">DNA recombination</keyword>
<sequence length="1233" mass="140487">MLDVRRHNKQRNLSHSSQGPTRDARTAGATPSTPLRVDPSCSETIRPPFTMTAPHRRTIFEPSCFGGPDAECPFCHAKMWSKERTQPEISVPYPVFSLCCKQGTIKLPPARPSPPLLHGLLDNNGGSFHRHFKENIRVYNSMFQFTSLGGKIDHSVNDGFGPYVFKLNHQTHHRIGPLLPQSGHPPRFAQLYIYDTRNEAQNRIAALSTQDSSPNVNALIFDSLIMMLDQTNEIVKSFRMARDRIDTSIGERVKLRLLLSRNSNDRTYSAPTSSDTAGLIIDDVGDTDGQKDIIVEHTSGLLSVVVSIWGRWIQIRHRHSSLLRGGRLFQQYLVDAGSTIEGNRLFWAKKNQNKIMRVDNFTNVSDAVHAGDVRGESQSLLPGQRPEDRPDLVCRVFKLKLDDLLEDLTENEYFGPAKAVTYTVEFQKRGLPHVHILLWLANSESFRSPANVDRYISAEFPGSDADHIGYEAVSNYMIHGPCGNINEKAQCMHEGKCKKFFPKPFQSETKIDESGFHLYKRRDMGITCSRHGLQVDNRFVVPHNRDLIVKYQAHINVGICNHRRTMKYLFKYFTKGPDRARAVIENQARERQTQQPDQNIVINEIKTYLDCRFLCPYEAAWRIFAFPLHHHDPPVWMVANRNHESARDLLYADFPTRWVWNPKASKWLPRQRGFSIGRIVHIPPATGDLYYLRLLLNVVRGAVSYEAIRTVCGVLYPTFQAACEALGLFEDDRQWQHALDEASAWATSYKRRIMFVGLLMHSQVGDAAALFERNWPLMSDDIQHRFARAVGAPNYRLNEAELRDYVLLAIEDLLTKNASSLADKNLPQPQTSRPTYSSNRMVHEERSYDVRELRQQHENMLRSLNEDQQHVYDLITASVTGKEGKLFFVSGYRGGRTAHSRFKIPLIVDEWSTCEIKRGTQLAFLLLQTSLIVWDEAPMIHRYCFEALDKSLRDILSVVNTENHDRAFGGMTMVFGGDFRQILPVIPGGNKSQILNASISSSGLWSECVVLKLNQNMRLQASQLDQVSREEYRDFAHWLLQVGDGNLPSLISTPDEEGNWIKIPHDLLIHTEGDPIQVIANEIYHDLQNHYADSAYIKERAIVTPYNDTVDQINSHILDQIPGDARTYLSADTLSGSFTAFHDQRTLYPPEILNKITAPGVPNHTLILKVGCVIALMRFINQTHGLCNGTGLIVINLQIMSLRLRCSPENMLAPWSRKELFFWTIPSTNEFNF</sequence>
<dbReference type="GO" id="GO:0043139">
    <property type="term" value="F:5'-3' DNA helicase activity"/>
    <property type="evidence" value="ECO:0007669"/>
    <property type="project" value="UniProtKB-EC"/>
</dbReference>
<dbReference type="EC" id="5.6.2.3" evidence="1"/>
<dbReference type="InterPro" id="IPR027417">
    <property type="entry name" value="P-loop_NTPase"/>
</dbReference>
<dbReference type="Pfam" id="PF05970">
    <property type="entry name" value="PIF1"/>
    <property type="match status" value="1"/>
</dbReference>
<feature type="region of interest" description="Disordered" evidence="2">
    <location>
        <begin position="821"/>
        <end position="841"/>
    </location>
</feature>
<evidence type="ECO:0000313" key="6">
    <source>
        <dbReference type="EMBL" id="OMP07463.1"/>
    </source>
</evidence>
<organism evidence="6 7">
    <name type="scientific">Corchorus olitorius</name>
    <dbReference type="NCBI Taxonomy" id="93759"/>
    <lineage>
        <taxon>Eukaryota</taxon>
        <taxon>Viridiplantae</taxon>
        <taxon>Streptophyta</taxon>
        <taxon>Embryophyta</taxon>
        <taxon>Tracheophyta</taxon>
        <taxon>Spermatophyta</taxon>
        <taxon>Magnoliopsida</taxon>
        <taxon>eudicotyledons</taxon>
        <taxon>Gunneridae</taxon>
        <taxon>Pentapetalae</taxon>
        <taxon>rosids</taxon>
        <taxon>malvids</taxon>
        <taxon>Malvales</taxon>
        <taxon>Malvaceae</taxon>
        <taxon>Grewioideae</taxon>
        <taxon>Apeibeae</taxon>
        <taxon>Corchorus</taxon>
    </lineage>
</organism>
<comment type="similarity">
    <text evidence="1">Belongs to the helicase family.</text>
</comment>
<keyword evidence="1" id="KW-0547">Nucleotide-binding</keyword>
<dbReference type="Proteomes" id="UP000187203">
    <property type="component" value="Unassembled WGS sequence"/>
</dbReference>
<dbReference type="GO" id="GO:0005524">
    <property type="term" value="F:ATP binding"/>
    <property type="evidence" value="ECO:0007669"/>
    <property type="project" value="UniProtKB-KW"/>
</dbReference>
<dbReference type="OrthoDB" id="1930718at2759"/>
<feature type="compositionally biased region" description="Basic residues" evidence="2">
    <location>
        <begin position="1"/>
        <end position="12"/>
    </location>
</feature>
<dbReference type="PANTHER" id="PTHR10492">
    <property type="match status" value="1"/>
</dbReference>
<keyword evidence="1" id="KW-0227">DNA damage</keyword>
<keyword evidence="1" id="KW-0067">ATP-binding</keyword>
<keyword evidence="7" id="KW-1185">Reference proteome</keyword>
<dbReference type="InterPro" id="IPR049163">
    <property type="entry name" value="Pif1-like_2B_dom"/>
</dbReference>
<dbReference type="InterPro" id="IPR010285">
    <property type="entry name" value="DNA_helicase_pif1-like_DEAD"/>
</dbReference>
<keyword evidence="1" id="KW-0234">DNA repair</keyword>
<comment type="catalytic activity">
    <reaction evidence="1">
        <text>ATP + H2O = ADP + phosphate + H(+)</text>
        <dbReference type="Rhea" id="RHEA:13065"/>
        <dbReference type="ChEBI" id="CHEBI:15377"/>
        <dbReference type="ChEBI" id="CHEBI:15378"/>
        <dbReference type="ChEBI" id="CHEBI:30616"/>
        <dbReference type="ChEBI" id="CHEBI:43474"/>
        <dbReference type="ChEBI" id="CHEBI:456216"/>
        <dbReference type="EC" id="5.6.2.3"/>
    </reaction>
</comment>
<dbReference type="Pfam" id="PF14214">
    <property type="entry name" value="Helitron_like_N"/>
    <property type="match status" value="1"/>
</dbReference>
<keyword evidence="1 6" id="KW-0347">Helicase</keyword>
<dbReference type="GO" id="GO:0000723">
    <property type="term" value="P:telomere maintenance"/>
    <property type="evidence" value="ECO:0007669"/>
    <property type="project" value="InterPro"/>
</dbReference>
<dbReference type="GO" id="GO:0016887">
    <property type="term" value="F:ATP hydrolysis activity"/>
    <property type="evidence" value="ECO:0007669"/>
    <property type="project" value="RHEA"/>
</dbReference>
<comment type="cofactor">
    <cofactor evidence="1">
        <name>Mg(2+)</name>
        <dbReference type="ChEBI" id="CHEBI:18420"/>
    </cofactor>
</comment>
<dbReference type="EMBL" id="AWUE01013218">
    <property type="protein sequence ID" value="OMP07463.1"/>
    <property type="molecule type" value="Genomic_DNA"/>
</dbReference>
<comment type="caution">
    <text evidence="6">The sequence shown here is derived from an EMBL/GenBank/DDBJ whole genome shotgun (WGS) entry which is preliminary data.</text>
</comment>
<evidence type="ECO:0000256" key="1">
    <source>
        <dbReference type="RuleBase" id="RU363044"/>
    </source>
</evidence>
<dbReference type="GO" id="GO:0006281">
    <property type="term" value="P:DNA repair"/>
    <property type="evidence" value="ECO:0007669"/>
    <property type="project" value="UniProtKB-KW"/>
</dbReference>
<dbReference type="Gene3D" id="3.40.50.300">
    <property type="entry name" value="P-loop containing nucleotide triphosphate hydrolases"/>
    <property type="match status" value="1"/>
</dbReference>
<proteinExistence type="inferred from homology"/>
<feature type="domain" description="DNA helicase Pif1-like DEAD-box helicase" evidence="3">
    <location>
        <begin position="894"/>
        <end position="1049"/>
    </location>
</feature>
<feature type="domain" description="Helitron helicase-like" evidence="4">
    <location>
        <begin position="380"/>
        <end position="438"/>
    </location>
</feature>
<feature type="region of interest" description="Disordered" evidence="2">
    <location>
        <begin position="1"/>
        <end position="48"/>
    </location>
</feature>
<evidence type="ECO:0000259" key="3">
    <source>
        <dbReference type="Pfam" id="PF05970"/>
    </source>
</evidence>
<protein>
    <recommendedName>
        <fullName evidence="1">ATP-dependent DNA helicase</fullName>
        <ecNumber evidence="1">5.6.2.3</ecNumber>
    </recommendedName>
</protein>
<keyword evidence="1" id="KW-0378">Hydrolase</keyword>
<gene>
    <name evidence="6" type="ORF">COLO4_07316</name>
</gene>
<dbReference type="GO" id="GO:0006310">
    <property type="term" value="P:DNA recombination"/>
    <property type="evidence" value="ECO:0007669"/>
    <property type="project" value="UniProtKB-KW"/>
</dbReference>
<dbReference type="PANTHER" id="PTHR10492:SF90">
    <property type="entry name" value="ATP-DEPENDENT DNA HELICASE"/>
    <property type="match status" value="1"/>
</dbReference>
<feature type="domain" description="DNA helicase Pif1-like 2B" evidence="5">
    <location>
        <begin position="1151"/>
        <end position="1197"/>
    </location>
</feature>
<dbReference type="AlphaFoldDB" id="A0A1R3KK25"/>
<evidence type="ECO:0000259" key="5">
    <source>
        <dbReference type="Pfam" id="PF21530"/>
    </source>
</evidence>
<accession>A0A1R3KK25</accession>
<feature type="compositionally biased region" description="Polar residues" evidence="2">
    <location>
        <begin position="821"/>
        <end position="840"/>
    </location>
</feature>
<dbReference type="Pfam" id="PF21530">
    <property type="entry name" value="Pif1_2B_dom"/>
    <property type="match status" value="1"/>
</dbReference>
<dbReference type="SUPFAM" id="SSF52540">
    <property type="entry name" value="P-loop containing nucleoside triphosphate hydrolases"/>
    <property type="match status" value="2"/>
</dbReference>
<evidence type="ECO:0000313" key="7">
    <source>
        <dbReference type="Proteomes" id="UP000187203"/>
    </source>
</evidence>